<keyword evidence="2" id="KW-0732">Signal</keyword>
<dbReference type="Gene3D" id="1.20.120.670">
    <property type="entry name" value="N-acetyl-b-d-glucoasminidase"/>
    <property type="match status" value="1"/>
</dbReference>
<dbReference type="EMBL" id="JAKCXM010000022">
    <property type="protein sequence ID" value="KAJ0407349.1"/>
    <property type="molecule type" value="Genomic_DNA"/>
</dbReference>
<dbReference type="InterPro" id="IPR007781">
    <property type="entry name" value="NAGLU"/>
</dbReference>
<feature type="signal peptide" evidence="2">
    <location>
        <begin position="1"/>
        <end position="22"/>
    </location>
</feature>
<evidence type="ECO:0000259" key="5">
    <source>
        <dbReference type="Pfam" id="PF12972"/>
    </source>
</evidence>
<dbReference type="Gene3D" id="3.30.379.10">
    <property type="entry name" value="Chitobiase/beta-hexosaminidase domain 2-like"/>
    <property type="match status" value="1"/>
</dbReference>
<comment type="caution">
    <text evidence="6">The sequence shown here is derived from an EMBL/GenBank/DDBJ whole genome shotgun (WGS) entry which is preliminary data.</text>
</comment>
<protein>
    <recommendedName>
        <fullName evidence="8">Alpha-N-acetylglucosaminidase</fullName>
    </recommendedName>
</protein>
<dbReference type="Pfam" id="PF12972">
    <property type="entry name" value="NAGLU_C"/>
    <property type="match status" value="1"/>
</dbReference>
<evidence type="ECO:0000313" key="7">
    <source>
        <dbReference type="Proteomes" id="UP001209570"/>
    </source>
</evidence>
<proteinExistence type="predicted"/>
<accession>A0AAD5MGX5</accession>
<dbReference type="PANTHER" id="PTHR12872:SF1">
    <property type="entry name" value="ALPHA-N-ACETYLGLUCOSAMINIDASE"/>
    <property type="match status" value="1"/>
</dbReference>
<dbReference type="Gene3D" id="3.20.20.80">
    <property type="entry name" value="Glycosidases"/>
    <property type="match status" value="1"/>
</dbReference>
<name>A0AAD5MGX5_PYTIN</name>
<dbReference type="Pfam" id="PF05089">
    <property type="entry name" value="NAGLU"/>
    <property type="match status" value="1"/>
</dbReference>
<keyword evidence="1" id="KW-0378">Hydrolase</keyword>
<evidence type="ECO:0000259" key="3">
    <source>
        <dbReference type="Pfam" id="PF05089"/>
    </source>
</evidence>
<dbReference type="InterPro" id="IPR029018">
    <property type="entry name" value="Hex-like_dom2"/>
</dbReference>
<dbReference type="Pfam" id="PF12971">
    <property type="entry name" value="NAGLU_N"/>
    <property type="match status" value="1"/>
</dbReference>
<dbReference type="InterPro" id="IPR024733">
    <property type="entry name" value="NAGLU_tim-barrel"/>
</dbReference>
<evidence type="ECO:0000256" key="1">
    <source>
        <dbReference type="ARBA" id="ARBA00022801"/>
    </source>
</evidence>
<evidence type="ECO:0000256" key="2">
    <source>
        <dbReference type="SAM" id="SignalP"/>
    </source>
</evidence>
<feature type="domain" description="Alpha-N-acetylglucosaminidase N-terminal" evidence="4">
    <location>
        <begin position="35"/>
        <end position="117"/>
    </location>
</feature>
<evidence type="ECO:0000259" key="4">
    <source>
        <dbReference type="Pfam" id="PF12971"/>
    </source>
</evidence>
<evidence type="ECO:0008006" key="8">
    <source>
        <dbReference type="Google" id="ProtNLM"/>
    </source>
</evidence>
<sequence>MRRGGALSVALALLGVIHAAVATPELFAPEHDPIAAARGLIHRRLGTNYNDQIELHVIQADDDGLDVFEVKMAGDKLSLSGSSATAIAFGLQWYLKSVVHTQTDWDNHALQLPQRLPRVEKPIRQKRASKYTYYQNVCTVSYSSWTWGWEQWEKHIDWMALNGINMPLAFTGQEKVWQNVFKNHYNISDEGLHKFFAGSAFLAWGRMGNIRGSWAKGPLPQAFIDDQFELQLKIMARYREYGMIAALPAFAGHIPEELHVKYPNAKWSRSPNWGNFTDEFCCVYMLEPEDPLFVDIGKKFIEEQTRLYNYTSSLYQCDTYNEMDPDTTDPTKLGEAAKAVITSMTSADPKAVWLMQGWLFLSSYWKKDLVQAYLSAVPNDRMIILDLYSEVKPIWKTVDNYFGKSWIYCVLHNFGGNTGMRGDLPTVGSDPVRARHESKGTMIGVGLTMEGIYQNYVVYDLAMEMAWQDAPVDVPAWIKEYATRRYQSDNENAHQAWGVLLSSVYNRTLAYGGVTKNLVTLFPNWGLVRDGFMPTVITYDPKDIVRAWKQLLVAGTELGHIDTFQHDLVDVTRQYLSDHMLELYLHLKQLYAEKKAPTKDLVSLKNQMLQTIAHLDEILATSPDFLLGNWIRDARALGRKDAELEAYLEYEARNQVTRWGDHNGNVLHDYACKEWAGLIKGYYLGRWRIWLTEVCQAYDEKREMNEKVLFDAREAYELKWQLSREQYPTTPRGNPVAISKRLYDEYISSGGQPFVAAGETAADAA</sequence>
<evidence type="ECO:0000313" key="6">
    <source>
        <dbReference type="EMBL" id="KAJ0407349.1"/>
    </source>
</evidence>
<dbReference type="PANTHER" id="PTHR12872">
    <property type="entry name" value="ALPHA-N-ACETYLGLUCOSAMINIDASE"/>
    <property type="match status" value="1"/>
</dbReference>
<keyword evidence="7" id="KW-1185">Reference proteome</keyword>
<dbReference type="AlphaFoldDB" id="A0AAD5MGX5"/>
<feature type="domain" description="Alpha-N-acetylglucosaminidase tim-barrel" evidence="3">
    <location>
        <begin position="133"/>
        <end position="468"/>
    </location>
</feature>
<organism evidence="6 7">
    <name type="scientific">Pythium insidiosum</name>
    <name type="common">Pythiosis disease agent</name>
    <dbReference type="NCBI Taxonomy" id="114742"/>
    <lineage>
        <taxon>Eukaryota</taxon>
        <taxon>Sar</taxon>
        <taxon>Stramenopiles</taxon>
        <taxon>Oomycota</taxon>
        <taxon>Peronosporomycetes</taxon>
        <taxon>Pythiales</taxon>
        <taxon>Pythiaceae</taxon>
        <taxon>Pythium</taxon>
    </lineage>
</organism>
<reference evidence="6" key="1">
    <citation type="submission" date="2021-12" db="EMBL/GenBank/DDBJ databases">
        <title>Prjna785345.</title>
        <authorList>
            <person name="Rujirawat T."/>
            <person name="Krajaejun T."/>
        </authorList>
    </citation>
    <scope>NUCLEOTIDE SEQUENCE</scope>
    <source>
        <strain evidence="6">Pi057C3</strain>
    </source>
</reference>
<feature type="chain" id="PRO_5042009089" description="Alpha-N-acetylglucosaminidase" evidence="2">
    <location>
        <begin position="23"/>
        <end position="765"/>
    </location>
</feature>
<dbReference type="InterPro" id="IPR024732">
    <property type="entry name" value="NAGLU_C"/>
</dbReference>
<dbReference type="Proteomes" id="UP001209570">
    <property type="component" value="Unassembled WGS sequence"/>
</dbReference>
<dbReference type="InterPro" id="IPR024240">
    <property type="entry name" value="NAGLU_N"/>
</dbReference>
<feature type="domain" description="Alpha-N-acetylglucosaminidase C-terminal" evidence="5">
    <location>
        <begin position="477"/>
        <end position="744"/>
    </location>
</feature>
<dbReference type="GO" id="GO:0016787">
    <property type="term" value="F:hydrolase activity"/>
    <property type="evidence" value="ECO:0007669"/>
    <property type="project" value="UniProtKB-KW"/>
</dbReference>
<gene>
    <name evidence="6" type="ORF">P43SY_004777</name>
</gene>